<dbReference type="RefSeq" id="WP_175478218.1">
    <property type="nucleotide sequence ID" value="NZ_FMXQ01000001.1"/>
</dbReference>
<protein>
    <submittedName>
        <fullName evidence="2">Uncharacterized protein</fullName>
    </submittedName>
</protein>
<keyword evidence="3" id="KW-1185">Reference proteome</keyword>
<evidence type="ECO:0000313" key="2">
    <source>
        <dbReference type="EMBL" id="SDB02379.1"/>
    </source>
</evidence>
<evidence type="ECO:0000313" key="3">
    <source>
        <dbReference type="Proteomes" id="UP000199071"/>
    </source>
</evidence>
<dbReference type="AlphaFoldDB" id="A0A1G6A1R5"/>
<proteinExistence type="predicted"/>
<dbReference type="Proteomes" id="UP000199071">
    <property type="component" value="Unassembled WGS sequence"/>
</dbReference>
<sequence>MSMTSEKTNRAGKHTNANAKHRIDGADQVSFARAAWPVWRMTGLTR</sequence>
<organism evidence="2 3">
    <name type="scientific">Bauldia litoralis</name>
    <dbReference type="NCBI Taxonomy" id="665467"/>
    <lineage>
        <taxon>Bacteria</taxon>
        <taxon>Pseudomonadati</taxon>
        <taxon>Pseudomonadota</taxon>
        <taxon>Alphaproteobacteria</taxon>
        <taxon>Hyphomicrobiales</taxon>
        <taxon>Kaistiaceae</taxon>
        <taxon>Bauldia</taxon>
    </lineage>
</organism>
<feature type="region of interest" description="Disordered" evidence="1">
    <location>
        <begin position="1"/>
        <end position="24"/>
    </location>
</feature>
<reference evidence="2 3" key="1">
    <citation type="submission" date="2016-10" db="EMBL/GenBank/DDBJ databases">
        <authorList>
            <person name="de Groot N.N."/>
        </authorList>
    </citation>
    <scope>NUCLEOTIDE SEQUENCE [LARGE SCALE GENOMIC DNA]</scope>
    <source>
        <strain evidence="2 3">ATCC 35022</strain>
    </source>
</reference>
<dbReference type="EMBL" id="FMXQ01000001">
    <property type="protein sequence ID" value="SDB02379.1"/>
    <property type="molecule type" value="Genomic_DNA"/>
</dbReference>
<gene>
    <name evidence="2" type="ORF">SAMN02982931_00064</name>
</gene>
<name>A0A1G6A1R5_9HYPH</name>
<accession>A0A1G6A1R5</accession>
<evidence type="ECO:0000256" key="1">
    <source>
        <dbReference type="SAM" id="MobiDB-lite"/>
    </source>
</evidence>